<dbReference type="Gene3D" id="3.40.50.2300">
    <property type="match status" value="2"/>
</dbReference>
<evidence type="ECO:0000313" key="6">
    <source>
        <dbReference type="EMBL" id="GHO93917.1"/>
    </source>
</evidence>
<dbReference type="CDD" id="cd06267">
    <property type="entry name" value="PBP1_LacI_sugar_binding-like"/>
    <property type="match status" value="1"/>
</dbReference>
<dbReference type="Pfam" id="PF00356">
    <property type="entry name" value="LacI"/>
    <property type="match status" value="1"/>
</dbReference>
<keyword evidence="7" id="KW-1185">Reference proteome</keyword>
<keyword evidence="2" id="KW-0238">DNA-binding</keyword>
<sequence length="358" mass="39590">MLNERDFYSDEPGSFGESEGRIDAGKMRPTMQNVAKAAGVSLKTVSRVVNNEPNVGEDTREKVSKVIEELGFRRNDLARNLRQGQISTTIGLIIEDIANPFYSNIAHGVEKVAQRYHYMVIICNSEENAQREQELSNALFRRRVAGLLMVPASHDHSYLLPEARLGTPIIFLDRPPDHLDTDTILLDNRGGARKGIEHLIAHGHRRIGVIGGDPLVHSGAERLAGYREALADRSIPYDEALLRSNRDEPLRAQEAVHELLMLADPPTALFTTNNRISIAVIRALYGMKRQIALVGFDDFELAELLPVPITVIAHDAAALGEQAAELLFARLHGDDLPPQHLVIPTELVVRGSGELPPE</sequence>
<evidence type="ECO:0000256" key="1">
    <source>
        <dbReference type="ARBA" id="ARBA00023015"/>
    </source>
</evidence>
<organism evidence="6 7">
    <name type="scientific">Reticulibacter mediterranei</name>
    <dbReference type="NCBI Taxonomy" id="2778369"/>
    <lineage>
        <taxon>Bacteria</taxon>
        <taxon>Bacillati</taxon>
        <taxon>Chloroflexota</taxon>
        <taxon>Ktedonobacteria</taxon>
        <taxon>Ktedonobacterales</taxon>
        <taxon>Reticulibacteraceae</taxon>
        <taxon>Reticulibacter</taxon>
    </lineage>
</organism>
<dbReference type="RefSeq" id="WP_220204685.1">
    <property type="nucleotide sequence ID" value="NZ_BNJK01000001.1"/>
</dbReference>
<dbReference type="SUPFAM" id="SSF47413">
    <property type="entry name" value="lambda repressor-like DNA-binding domains"/>
    <property type="match status" value="1"/>
</dbReference>
<dbReference type="PANTHER" id="PTHR30146">
    <property type="entry name" value="LACI-RELATED TRANSCRIPTIONAL REPRESSOR"/>
    <property type="match status" value="1"/>
</dbReference>
<protein>
    <submittedName>
        <fullName evidence="6">LacI family transcriptional regulator</fullName>
    </submittedName>
</protein>
<evidence type="ECO:0000256" key="2">
    <source>
        <dbReference type="ARBA" id="ARBA00023125"/>
    </source>
</evidence>
<feature type="region of interest" description="Disordered" evidence="4">
    <location>
        <begin position="1"/>
        <end position="22"/>
    </location>
</feature>
<dbReference type="CDD" id="cd01392">
    <property type="entry name" value="HTH_LacI"/>
    <property type="match status" value="1"/>
</dbReference>
<dbReference type="GO" id="GO:0003700">
    <property type="term" value="F:DNA-binding transcription factor activity"/>
    <property type="evidence" value="ECO:0007669"/>
    <property type="project" value="TreeGrafter"/>
</dbReference>
<dbReference type="PROSITE" id="PS50932">
    <property type="entry name" value="HTH_LACI_2"/>
    <property type="match status" value="1"/>
</dbReference>
<keyword evidence="3" id="KW-0804">Transcription</keyword>
<dbReference type="InterPro" id="IPR028082">
    <property type="entry name" value="Peripla_BP_I"/>
</dbReference>
<proteinExistence type="predicted"/>
<accession>A0A8J3N4B0</accession>
<keyword evidence="1" id="KW-0805">Transcription regulation</keyword>
<feature type="domain" description="HTH lacI-type" evidence="5">
    <location>
        <begin position="29"/>
        <end position="83"/>
    </location>
</feature>
<dbReference type="InterPro" id="IPR046335">
    <property type="entry name" value="LacI/GalR-like_sensor"/>
</dbReference>
<dbReference type="Pfam" id="PF13377">
    <property type="entry name" value="Peripla_BP_3"/>
    <property type="match status" value="1"/>
</dbReference>
<dbReference type="SMART" id="SM00354">
    <property type="entry name" value="HTH_LACI"/>
    <property type="match status" value="1"/>
</dbReference>
<dbReference type="Proteomes" id="UP000597444">
    <property type="component" value="Unassembled WGS sequence"/>
</dbReference>
<evidence type="ECO:0000259" key="5">
    <source>
        <dbReference type="PROSITE" id="PS50932"/>
    </source>
</evidence>
<dbReference type="Gene3D" id="1.10.260.40">
    <property type="entry name" value="lambda repressor-like DNA-binding domains"/>
    <property type="match status" value="1"/>
</dbReference>
<dbReference type="GO" id="GO:0000976">
    <property type="term" value="F:transcription cis-regulatory region binding"/>
    <property type="evidence" value="ECO:0007669"/>
    <property type="project" value="TreeGrafter"/>
</dbReference>
<dbReference type="PANTHER" id="PTHR30146:SF109">
    <property type="entry name" value="HTH-TYPE TRANSCRIPTIONAL REGULATOR GALS"/>
    <property type="match status" value="1"/>
</dbReference>
<dbReference type="AlphaFoldDB" id="A0A8J3N4B0"/>
<dbReference type="InterPro" id="IPR010982">
    <property type="entry name" value="Lambda_DNA-bd_dom_sf"/>
</dbReference>
<dbReference type="SUPFAM" id="SSF53822">
    <property type="entry name" value="Periplasmic binding protein-like I"/>
    <property type="match status" value="1"/>
</dbReference>
<reference evidence="6" key="1">
    <citation type="submission" date="2020-10" db="EMBL/GenBank/DDBJ databases">
        <title>Taxonomic study of unclassified bacteria belonging to the class Ktedonobacteria.</title>
        <authorList>
            <person name="Yabe S."/>
            <person name="Wang C.M."/>
            <person name="Zheng Y."/>
            <person name="Sakai Y."/>
            <person name="Cavaletti L."/>
            <person name="Monciardini P."/>
            <person name="Donadio S."/>
        </authorList>
    </citation>
    <scope>NUCLEOTIDE SEQUENCE</scope>
    <source>
        <strain evidence="6">ID150040</strain>
    </source>
</reference>
<dbReference type="InterPro" id="IPR000843">
    <property type="entry name" value="HTH_LacI"/>
</dbReference>
<evidence type="ECO:0000256" key="3">
    <source>
        <dbReference type="ARBA" id="ARBA00023163"/>
    </source>
</evidence>
<gene>
    <name evidence="6" type="ORF">KSF_039650</name>
</gene>
<evidence type="ECO:0000256" key="4">
    <source>
        <dbReference type="SAM" id="MobiDB-lite"/>
    </source>
</evidence>
<comment type="caution">
    <text evidence="6">The sequence shown here is derived from an EMBL/GenBank/DDBJ whole genome shotgun (WGS) entry which is preliminary data.</text>
</comment>
<evidence type="ECO:0000313" key="7">
    <source>
        <dbReference type="Proteomes" id="UP000597444"/>
    </source>
</evidence>
<name>A0A8J3N4B0_9CHLR</name>
<dbReference type="EMBL" id="BNJK01000001">
    <property type="protein sequence ID" value="GHO93917.1"/>
    <property type="molecule type" value="Genomic_DNA"/>
</dbReference>